<comment type="caution">
    <text evidence="6">The sequence shown here is derived from an EMBL/GenBank/DDBJ whole genome shotgun (WGS) entry which is preliminary data.</text>
</comment>
<dbReference type="SUPFAM" id="SSF46785">
    <property type="entry name" value="Winged helix' DNA-binding domain"/>
    <property type="match status" value="1"/>
</dbReference>
<dbReference type="SUPFAM" id="SSF53850">
    <property type="entry name" value="Periplasmic binding protein-like II"/>
    <property type="match status" value="1"/>
</dbReference>
<reference evidence="7" key="1">
    <citation type="submission" date="2023-07" db="EMBL/GenBank/DDBJ databases">
        <title>Thauera sp. CAU 1555 isolated from sand of Yaerae Beach.</title>
        <authorList>
            <person name="Kim W."/>
        </authorList>
    </citation>
    <scope>NUCLEOTIDE SEQUENCE [LARGE SCALE GENOMIC DNA]</scope>
    <source>
        <strain evidence="7">CAU 1555</strain>
    </source>
</reference>
<evidence type="ECO:0000256" key="1">
    <source>
        <dbReference type="ARBA" id="ARBA00009437"/>
    </source>
</evidence>
<name>A0ABR9BAG4_9RHOO</name>
<dbReference type="Proteomes" id="UP000603602">
    <property type="component" value="Unassembled WGS sequence"/>
</dbReference>
<feature type="domain" description="HTH lysR-type" evidence="5">
    <location>
        <begin position="1"/>
        <end position="58"/>
    </location>
</feature>
<evidence type="ECO:0000313" key="7">
    <source>
        <dbReference type="Proteomes" id="UP000603602"/>
    </source>
</evidence>
<dbReference type="Gene3D" id="1.10.10.10">
    <property type="entry name" value="Winged helix-like DNA-binding domain superfamily/Winged helix DNA-binding domain"/>
    <property type="match status" value="1"/>
</dbReference>
<dbReference type="InterPro" id="IPR005119">
    <property type="entry name" value="LysR_subst-bd"/>
</dbReference>
<keyword evidence="7" id="KW-1185">Reference proteome</keyword>
<dbReference type="PROSITE" id="PS50931">
    <property type="entry name" value="HTH_LYSR"/>
    <property type="match status" value="1"/>
</dbReference>
<evidence type="ECO:0000256" key="3">
    <source>
        <dbReference type="ARBA" id="ARBA00023125"/>
    </source>
</evidence>
<dbReference type="EMBL" id="JACYTO010000002">
    <property type="protein sequence ID" value="MBD8503335.1"/>
    <property type="molecule type" value="Genomic_DNA"/>
</dbReference>
<evidence type="ECO:0000256" key="2">
    <source>
        <dbReference type="ARBA" id="ARBA00023015"/>
    </source>
</evidence>
<evidence type="ECO:0000313" key="6">
    <source>
        <dbReference type="EMBL" id="MBD8503335.1"/>
    </source>
</evidence>
<keyword evidence="2" id="KW-0805">Transcription regulation</keyword>
<dbReference type="Gene3D" id="3.40.190.10">
    <property type="entry name" value="Periplasmic binding protein-like II"/>
    <property type="match status" value="2"/>
</dbReference>
<evidence type="ECO:0000259" key="5">
    <source>
        <dbReference type="PROSITE" id="PS50931"/>
    </source>
</evidence>
<dbReference type="InterPro" id="IPR000847">
    <property type="entry name" value="LysR_HTH_N"/>
</dbReference>
<organism evidence="6 7">
    <name type="scientific">Thauera sedimentorum</name>
    <dbReference type="NCBI Taxonomy" id="2767595"/>
    <lineage>
        <taxon>Bacteria</taxon>
        <taxon>Pseudomonadati</taxon>
        <taxon>Pseudomonadota</taxon>
        <taxon>Betaproteobacteria</taxon>
        <taxon>Rhodocyclales</taxon>
        <taxon>Zoogloeaceae</taxon>
        <taxon>Thauera</taxon>
    </lineage>
</organism>
<keyword evidence="4" id="KW-0804">Transcription</keyword>
<gene>
    <name evidence="6" type="ORF">IFO67_10625</name>
</gene>
<proteinExistence type="inferred from homology"/>
<keyword evidence="3" id="KW-0238">DNA-binding</keyword>
<comment type="similarity">
    <text evidence="1">Belongs to the LysR transcriptional regulatory family.</text>
</comment>
<protein>
    <submittedName>
        <fullName evidence="6">LysR family transcriptional regulator</fullName>
    </submittedName>
</protein>
<dbReference type="Pfam" id="PF03466">
    <property type="entry name" value="LysR_substrate"/>
    <property type="match status" value="1"/>
</dbReference>
<dbReference type="InterPro" id="IPR036388">
    <property type="entry name" value="WH-like_DNA-bd_sf"/>
</dbReference>
<dbReference type="Pfam" id="PF00126">
    <property type="entry name" value="HTH_1"/>
    <property type="match status" value="1"/>
</dbReference>
<evidence type="ECO:0000256" key="4">
    <source>
        <dbReference type="ARBA" id="ARBA00023163"/>
    </source>
</evidence>
<dbReference type="PANTHER" id="PTHR30427:SF1">
    <property type="entry name" value="TRANSCRIPTIONAL ACTIVATOR PROTEIN LYSR"/>
    <property type="match status" value="1"/>
</dbReference>
<dbReference type="InterPro" id="IPR036390">
    <property type="entry name" value="WH_DNA-bd_sf"/>
</dbReference>
<sequence>MRLRQIEIFRAVMLTGSGSEAARLLGVSQPVVSRVLSHAEIGLGFALFERRRGRLLPTPEARALFAQVQRAWGEIERIEALAANLRRGASGLLRVAATPSLATALLPDALAAMRAAHPGVACDLWASHTREIEAHLLAWEVDAGFAIEPPEQAAVALTPLCGGEMVLAAPREWAAGVLRPGERAWLAGRPFIALAEATPLGERLSARLSAAEWSPRQILRVQTYALAGTLVERGLGYAFLDSFTAAALDPARVLLMRTDPPVGFSLSMMSAVGSAPSVLLGRLRDCLVQAAAASSARLRTRLAAEPLDLRGAQDAG</sequence>
<dbReference type="PANTHER" id="PTHR30427">
    <property type="entry name" value="TRANSCRIPTIONAL ACTIVATOR PROTEIN LYSR"/>
    <property type="match status" value="1"/>
</dbReference>
<accession>A0ABR9BAG4</accession>
<dbReference type="RefSeq" id="WP_187718180.1">
    <property type="nucleotide sequence ID" value="NZ_JACTAH010000002.1"/>
</dbReference>